<feature type="signal peptide" evidence="1">
    <location>
        <begin position="1"/>
        <end position="17"/>
    </location>
</feature>
<evidence type="ECO:0000256" key="1">
    <source>
        <dbReference type="SAM" id="SignalP"/>
    </source>
</evidence>
<accession>A0A179F9A4</accession>
<dbReference type="AlphaFoldDB" id="A0A179F9A4"/>
<dbReference type="OrthoDB" id="4912193at2759"/>
<proteinExistence type="predicted"/>
<dbReference type="Proteomes" id="UP000078397">
    <property type="component" value="Unassembled WGS sequence"/>
</dbReference>
<keyword evidence="1" id="KW-0732">Signal</keyword>
<name>A0A179F9A4_METCM</name>
<sequence length="161" mass="17334">MLLLSFLTLTLLPAARSLSVPRQYVPPGTCCFTLHDSSTGQIVQQDSGIGYTYLGGSFPTGWYCINLSDPNKILWDAFNNACFVNPDSVFQCLDPIPSNDAWAIQQSGGNVLVVVNGSSEFKVCPTNTGNMIFTSAKRDGNCRPLKLKAQGLKGTCGSFRG</sequence>
<dbReference type="EMBL" id="LSBJ02000007">
    <property type="protein sequence ID" value="OAQ62018.1"/>
    <property type="molecule type" value="Genomic_DNA"/>
</dbReference>
<dbReference type="KEGG" id="pchm:VFPPC_14197"/>
<reference evidence="2 3" key="1">
    <citation type="journal article" date="2016" name="PLoS Pathog.">
        <title>Biosynthesis of antibiotic leucinostatins in bio-control fungus Purpureocillium lilacinum and their inhibition on phytophthora revealed by genome mining.</title>
        <authorList>
            <person name="Wang G."/>
            <person name="Liu Z."/>
            <person name="Lin R."/>
            <person name="Li E."/>
            <person name="Mao Z."/>
            <person name="Ling J."/>
            <person name="Yang Y."/>
            <person name="Yin W.B."/>
            <person name="Xie B."/>
        </authorList>
    </citation>
    <scope>NUCLEOTIDE SEQUENCE [LARGE SCALE GENOMIC DNA]</scope>
    <source>
        <strain evidence="2">170</strain>
    </source>
</reference>
<evidence type="ECO:0000313" key="3">
    <source>
        <dbReference type="Proteomes" id="UP000078397"/>
    </source>
</evidence>
<organism evidence="2 3">
    <name type="scientific">Pochonia chlamydosporia 170</name>
    <dbReference type="NCBI Taxonomy" id="1380566"/>
    <lineage>
        <taxon>Eukaryota</taxon>
        <taxon>Fungi</taxon>
        <taxon>Dikarya</taxon>
        <taxon>Ascomycota</taxon>
        <taxon>Pezizomycotina</taxon>
        <taxon>Sordariomycetes</taxon>
        <taxon>Hypocreomycetidae</taxon>
        <taxon>Hypocreales</taxon>
        <taxon>Clavicipitaceae</taxon>
        <taxon>Pochonia</taxon>
    </lineage>
</organism>
<protein>
    <submittedName>
        <fullName evidence="2">Uncharacterized protein</fullName>
    </submittedName>
</protein>
<gene>
    <name evidence="2" type="ORF">VFPPC_14197</name>
</gene>
<dbReference type="RefSeq" id="XP_018139722.1">
    <property type="nucleotide sequence ID" value="XM_018291966.1"/>
</dbReference>
<evidence type="ECO:0000313" key="2">
    <source>
        <dbReference type="EMBL" id="OAQ62018.1"/>
    </source>
</evidence>
<keyword evidence="3" id="KW-1185">Reference proteome</keyword>
<feature type="chain" id="PRO_5008101397" evidence="1">
    <location>
        <begin position="18"/>
        <end position="161"/>
    </location>
</feature>
<comment type="caution">
    <text evidence="2">The sequence shown here is derived from an EMBL/GenBank/DDBJ whole genome shotgun (WGS) entry which is preliminary data.</text>
</comment>
<dbReference type="GeneID" id="28855960"/>